<accession>A0A179DGS9</accession>
<keyword evidence="7 10" id="KW-0326">Glycosidase</keyword>
<keyword evidence="3" id="KW-0858">Xylan degradation</keyword>
<evidence type="ECO:0000256" key="10">
    <source>
        <dbReference type="RuleBase" id="RU361174"/>
    </source>
</evidence>
<keyword evidence="4" id="KW-0732">Signal</keyword>
<evidence type="ECO:0000256" key="5">
    <source>
        <dbReference type="ARBA" id="ARBA00022801"/>
    </source>
</evidence>
<evidence type="ECO:0000256" key="6">
    <source>
        <dbReference type="ARBA" id="ARBA00023277"/>
    </source>
</evidence>
<dbReference type="PROSITE" id="PS00591">
    <property type="entry name" value="GH10_1"/>
    <property type="match status" value="1"/>
</dbReference>
<dbReference type="InterPro" id="IPR044846">
    <property type="entry name" value="GH10"/>
</dbReference>
<evidence type="ECO:0000256" key="2">
    <source>
        <dbReference type="ARBA" id="ARBA00007495"/>
    </source>
</evidence>
<organism evidence="12 13">
    <name type="scientific">Pedobacter psychrophilus</name>
    <dbReference type="NCBI Taxonomy" id="1826909"/>
    <lineage>
        <taxon>Bacteria</taxon>
        <taxon>Pseudomonadati</taxon>
        <taxon>Bacteroidota</taxon>
        <taxon>Sphingobacteriia</taxon>
        <taxon>Sphingobacteriales</taxon>
        <taxon>Sphingobacteriaceae</taxon>
        <taxon>Pedobacter</taxon>
    </lineage>
</organism>
<comment type="catalytic activity">
    <reaction evidence="1 10">
        <text>Endohydrolysis of (1-&gt;4)-beta-D-xylosidic linkages in xylans.</text>
        <dbReference type="EC" id="3.2.1.8"/>
    </reaction>
</comment>
<dbReference type="STRING" id="1826909.A5893_04860"/>
<evidence type="ECO:0000256" key="1">
    <source>
        <dbReference type="ARBA" id="ARBA00000681"/>
    </source>
</evidence>
<dbReference type="Proteomes" id="UP000078459">
    <property type="component" value="Unassembled WGS sequence"/>
</dbReference>
<dbReference type="Gene3D" id="3.20.20.80">
    <property type="entry name" value="Glycosidases"/>
    <property type="match status" value="1"/>
</dbReference>
<feature type="domain" description="GH10" evidence="11">
    <location>
        <begin position="44"/>
        <end position="389"/>
    </location>
</feature>
<comment type="caution">
    <text evidence="12">The sequence shown here is derived from an EMBL/GenBank/DDBJ whole genome shotgun (WGS) entry which is preliminary data.</text>
</comment>
<protein>
    <recommendedName>
        <fullName evidence="10">Beta-xylanase</fullName>
        <ecNumber evidence="10">3.2.1.8</ecNumber>
    </recommendedName>
</protein>
<evidence type="ECO:0000313" key="12">
    <source>
        <dbReference type="EMBL" id="OAQ40286.1"/>
    </source>
</evidence>
<dbReference type="Pfam" id="PF00331">
    <property type="entry name" value="Glyco_hydro_10"/>
    <property type="match status" value="1"/>
</dbReference>
<dbReference type="GO" id="GO:0031176">
    <property type="term" value="F:endo-1,4-beta-xylanase activity"/>
    <property type="evidence" value="ECO:0007669"/>
    <property type="project" value="UniProtKB-EC"/>
</dbReference>
<sequence length="396" mass="44708">MKMKKLTLIVVLGFCAVSCKKLETKSEFVDSSDKNIQIQNVTYSPNNPLLKAANDDVMIGAAINENRFNNSLYTNLAGNQYNSITAENEMKFANTELTRGNFTYGGDQVVLFAQNHGIHRVHGHNLIWYTSNPSWLANATTSGMTTDQTYRSIMKNHIRNLIFHYATFKNPDGSFRIQSWDVVNEAMDDNGNLRSCIWTQKISGEAYTYIKLAFQYARQAAIDAGQPDLKLFYNDFGHEYSKTKSNAIANLVNRLQNEPLIGGKKIIDGVGLQMHTSYTRQVFENGNGLANVEYGIQTMKNTGLKVHISELDIRGDNTNINNSTAIGGQNYRYFNIPQLYRKIVPVNQRWGITLWNIGDGDSSQGPNNTATLYDTNYNKKSMYQQFYEGLNEGLQI</sequence>
<reference evidence="12 13" key="2">
    <citation type="submission" date="2016-06" db="EMBL/GenBank/DDBJ databases">
        <title>Pedobacter psychrophilus sp. nov., isolated from Antarctic fragmentary rock.</title>
        <authorList>
            <person name="Svec P."/>
        </authorList>
    </citation>
    <scope>NUCLEOTIDE SEQUENCE [LARGE SCALE GENOMIC DNA]</scope>
    <source>
        <strain evidence="12 13">CCM 8644</strain>
    </source>
</reference>
<keyword evidence="5 10" id="KW-0378">Hydrolase</keyword>
<evidence type="ECO:0000256" key="9">
    <source>
        <dbReference type="PROSITE-ProRule" id="PRU10061"/>
    </source>
</evidence>
<dbReference type="SUPFAM" id="SSF51445">
    <property type="entry name" value="(Trans)glycosidases"/>
    <property type="match status" value="1"/>
</dbReference>
<comment type="similarity">
    <text evidence="2 10">Belongs to the glycosyl hydrolase 10 (cellulase F) family.</text>
</comment>
<evidence type="ECO:0000256" key="7">
    <source>
        <dbReference type="ARBA" id="ARBA00023295"/>
    </source>
</evidence>
<dbReference type="InterPro" id="IPR017853">
    <property type="entry name" value="GH"/>
</dbReference>
<keyword evidence="6 10" id="KW-0119">Carbohydrate metabolism</keyword>
<dbReference type="SMART" id="SM00633">
    <property type="entry name" value="Glyco_10"/>
    <property type="match status" value="1"/>
</dbReference>
<reference evidence="12 13" key="1">
    <citation type="submission" date="2016-04" db="EMBL/GenBank/DDBJ databases">
        <authorList>
            <person name="Evans L.H."/>
            <person name="Alamgir A."/>
            <person name="Owens N."/>
            <person name="Weber N.D."/>
            <person name="Virtaneva K."/>
            <person name="Barbian K."/>
            <person name="Babar A."/>
            <person name="Rosenke K."/>
        </authorList>
    </citation>
    <scope>NUCLEOTIDE SEQUENCE [LARGE SCALE GENOMIC DNA]</scope>
    <source>
        <strain evidence="12 13">CCM 8644</strain>
    </source>
</reference>
<dbReference type="EC" id="3.2.1.8" evidence="10"/>
<keyword evidence="13" id="KW-1185">Reference proteome</keyword>
<dbReference type="PRINTS" id="PR00134">
    <property type="entry name" value="GLHYDRLASE10"/>
</dbReference>
<dbReference type="InterPro" id="IPR001000">
    <property type="entry name" value="GH10_dom"/>
</dbReference>
<evidence type="ECO:0000259" key="11">
    <source>
        <dbReference type="PROSITE" id="PS51760"/>
    </source>
</evidence>
<evidence type="ECO:0000256" key="4">
    <source>
        <dbReference type="ARBA" id="ARBA00022729"/>
    </source>
</evidence>
<proteinExistence type="inferred from homology"/>
<dbReference type="PANTHER" id="PTHR31490">
    <property type="entry name" value="GLYCOSYL HYDROLASE"/>
    <property type="match status" value="1"/>
</dbReference>
<dbReference type="PANTHER" id="PTHR31490:SF88">
    <property type="entry name" value="BETA-XYLANASE"/>
    <property type="match status" value="1"/>
</dbReference>
<dbReference type="InterPro" id="IPR031158">
    <property type="entry name" value="GH10_AS"/>
</dbReference>
<feature type="active site" description="Nucleophile" evidence="9">
    <location>
        <position position="310"/>
    </location>
</feature>
<evidence type="ECO:0000256" key="3">
    <source>
        <dbReference type="ARBA" id="ARBA00022651"/>
    </source>
</evidence>
<name>A0A179DGS9_9SPHI</name>
<dbReference type="AlphaFoldDB" id="A0A179DGS9"/>
<gene>
    <name evidence="12" type="ORF">A5893_04860</name>
</gene>
<dbReference type="GO" id="GO:0045493">
    <property type="term" value="P:xylan catabolic process"/>
    <property type="evidence" value="ECO:0007669"/>
    <property type="project" value="UniProtKB-KW"/>
</dbReference>
<dbReference type="EMBL" id="LWHJ01000022">
    <property type="protein sequence ID" value="OAQ40286.1"/>
    <property type="molecule type" value="Genomic_DNA"/>
</dbReference>
<keyword evidence="8 10" id="KW-0624">Polysaccharide degradation</keyword>
<evidence type="ECO:0000313" key="13">
    <source>
        <dbReference type="Proteomes" id="UP000078459"/>
    </source>
</evidence>
<evidence type="ECO:0000256" key="8">
    <source>
        <dbReference type="ARBA" id="ARBA00023326"/>
    </source>
</evidence>
<dbReference type="PROSITE" id="PS51760">
    <property type="entry name" value="GH10_2"/>
    <property type="match status" value="1"/>
</dbReference>